<evidence type="ECO:0000313" key="3">
    <source>
        <dbReference type="Proteomes" id="UP000585836"/>
    </source>
</evidence>
<dbReference type="AlphaFoldDB" id="A0A7W9UP82"/>
<dbReference type="InterPro" id="IPR036513">
    <property type="entry name" value="STAS_dom_sf"/>
</dbReference>
<accession>A0A7W9UP82</accession>
<keyword evidence="3" id="KW-1185">Reference proteome</keyword>
<dbReference type="SUPFAM" id="SSF52091">
    <property type="entry name" value="SpoIIaa-like"/>
    <property type="match status" value="1"/>
</dbReference>
<evidence type="ECO:0000313" key="2">
    <source>
        <dbReference type="EMBL" id="MBB5925666.1"/>
    </source>
</evidence>
<proteinExistence type="predicted"/>
<dbReference type="InterPro" id="IPR002645">
    <property type="entry name" value="STAS_dom"/>
</dbReference>
<dbReference type="Proteomes" id="UP000585836">
    <property type="component" value="Unassembled WGS sequence"/>
</dbReference>
<feature type="domain" description="STAS" evidence="1">
    <location>
        <begin position="33"/>
        <end position="118"/>
    </location>
</feature>
<dbReference type="Pfam" id="PF01740">
    <property type="entry name" value="STAS"/>
    <property type="match status" value="1"/>
</dbReference>
<name>A0A7W9UP82_9ACTN</name>
<protein>
    <submittedName>
        <fullName evidence="2">Anti-anti-sigma factor</fullName>
    </submittedName>
</protein>
<dbReference type="Gene3D" id="3.30.750.24">
    <property type="entry name" value="STAS domain"/>
    <property type="match status" value="1"/>
</dbReference>
<sequence length="149" mass="15244">MEIGQPSPARVHPGGPAPLLLRTVREHRTGLGGTSVLTARGTVDTSNAGRFTEALAAHLADAGRAGEHALLDLTEVYLACPASDLLARAARDLARSGRALSVVQPRPHVRETLAAAGLPGLRVHASLDLALRALAARGPSPADPGGPGR</sequence>
<dbReference type="PROSITE" id="PS50801">
    <property type="entry name" value="STAS"/>
    <property type="match status" value="1"/>
</dbReference>
<dbReference type="CDD" id="cd07043">
    <property type="entry name" value="STAS_anti-anti-sigma_factors"/>
    <property type="match status" value="1"/>
</dbReference>
<evidence type="ECO:0000259" key="1">
    <source>
        <dbReference type="PROSITE" id="PS50801"/>
    </source>
</evidence>
<gene>
    <name evidence="2" type="ORF">FHS34_001120</name>
</gene>
<reference evidence="2 3" key="1">
    <citation type="submission" date="2020-08" db="EMBL/GenBank/DDBJ databases">
        <title>Genomic Encyclopedia of Type Strains, Phase III (KMG-III): the genomes of soil and plant-associated and newly described type strains.</title>
        <authorList>
            <person name="Whitman W."/>
        </authorList>
    </citation>
    <scope>NUCLEOTIDE SEQUENCE [LARGE SCALE GENOMIC DNA]</scope>
    <source>
        <strain evidence="2 3">CECT 3313</strain>
    </source>
</reference>
<comment type="caution">
    <text evidence="2">The sequence shown here is derived from an EMBL/GenBank/DDBJ whole genome shotgun (WGS) entry which is preliminary data.</text>
</comment>
<organism evidence="2 3">
    <name type="scientific">Streptomyces echinatus</name>
    <dbReference type="NCBI Taxonomy" id="67293"/>
    <lineage>
        <taxon>Bacteria</taxon>
        <taxon>Bacillati</taxon>
        <taxon>Actinomycetota</taxon>
        <taxon>Actinomycetes</taxon>
        <taxon>Kitasatosporales</taxon>
        <taxon>Streptomycetaceae</taxon>
        <taxon>Streptomyces</taxon>
    </lineage>
</organism>
<dbReference type="RefSeq" id="WP_184961748.1">
    <property type="nucleotide sequence ID" value="NZ_BAAAWF010000039.1"/>
</dbReference>
<dbReference type="EMBL" id="JACHJK010000002">
    <property type="protein sequence ID" value="MBB5925666.1"/>
    <property type="molecule type" value="Genomic_DNA"/>
</dbReference>